<dbReference type="InterPro" id="IPR027417">
    <property type="entry name" value="P-loop_NTPase"/>
</dbReference>
<dbReference type="PANTHER" id="PTHR42711:SF5">
    <property type="entry name" value="ABC TRANSPORTER ATP-BINDING PROTEIN NATA"/>
    <property type="match status" value="1"/>
</dbReference>
<sequence length="246" mass="26243">MTAAPALSIQGLGFSYGAKRALDGVAFNLAPGAFCALLGPNGAGKSTLFSLMTRLFTTPEGRIEVMGHDLSRAPNAALATMGVVFQQTTLDPDLSVRRNLAYFAALHGIAGRDRDRRIDAVLDRLAMRARGNERARDLNGGHKRRVEIARALLHDPRVLLLDEATVGLDAATRGDITTHVHALAAEQGITVLWATHLTDEVLPDDRLLVLHQGRILADTTAAGFAPHGQLREAFLDLTGGAPHAAI</sequence>
<keyword evidence="3" id="KW-0536">Nodulation</keyword>
<dbReference type="EMBL" id="JBFBVU010000021">
    <property type="protein sequence ID" value="MEV8468041.1"/>
    <property type="molecule type" value="Genomic_DNA"/>
</dbReference>
<keyword evidence="4" id="KW-0547">Nucleotide-binding</keyword>
<evidence type="ECO:0000256" key="1">
    <source>
        <dbReference type="ARBA" id="ARBA00005417"/>
    </source>
</evidence>
<keyword evidence="8" id="KW-1185">Reference proteome</keyword>
<evidence type="ECO:0000313" key="8">
    <source>
        <dbReference type="Proteomes" id="UP001553161"/>
    </source>
</evidence>
<feature type="domain" description="ABC transporter" evidence="6">
    <location>
        <begin position="7"/>
        <end position="237"/>
    </location>
</feature>
<keyword evidence="2" id="KW-0813">Transport</keyword>
<dbReference type="PROSITE" id="PS50893">
    <property type="entry name" value="ABC_TRANSPORTER_2"/>
    <property type="match status" value="1"/>
</dbReference>
<evidence type="ECO:0000313" key="7">
    <source>
        <dbReference type="EMBL" id="MEV8468041.1"/>
    </source>
</evidence>
<comment type="similarity">
    <text evidence="1">Belongs to the ABC transporter superfamily.</text>
</comment>
<dbReference type="SMART" id="SM00382">
    <property type="entry name" value="AAA"/>
    <property type="match status" value="1"/>
</dbReference>
<dbReference type="Proteomes" id="UP001553161">
    <property type="component" value="Unassembled WGS sequence"/>
</dbReference>
<dbReference type="NCBIfam" id="TIGR03864">
    <property type="entry name" value="PQQ_ABC_ATP"/>
    <property type="match status" value="1"/>
</dbReference>
<dbReference type="InterPro" id="IPR003439">
    <property type="entry name" value="ABC_transporter-like_ATP-bd"/>
</dbReference>
<reference evidence="7 8" key="1">
    <citation type="submission" date="2024-07" db="EMBL/GenBank/DDBJ databases">
        <authorList>
            <person name="Kang M."/>
        </authorList>
    </citation>
    <scope>NUCLEOTIDE SEQUENCE [LARGE SCALE GENOMIC DNA]</scope>
    <source>
        <strain evidence="7 8">DFM31</strain>
    </source>
</reference>
<dbReference type="Pfam" id="PF00005">
    <property type="entry name" value="ABC_tran"/>
    <property type="match status" value="1"/>
</dbReference>
<protein>
    <submittedName>
        <fullName evidence="7">ABC transporter ATP-binding protein</fullName>
    </submittedName>
</protein>
<dbReference type="InterPro" id="IPR050763">
    <property type="entry name" value="ABC_transporter_ATP-binding"/>
</dbReference>
<dbReference type="RefSeq" id="WP_366193996.1">
    <property type="nucleotide sequence ID" value="NZ_JBFBVU010000021.1"/>
</dbReference>
<dbReference type="SUPFAM" id="SSF52540">
    <property type="entry name" value="P-loop containing nucleoside triphosphate hydrolases"/>
    <property type="match status" value="1"/>
</dbReference>
<organism evidence="7 8">
    <name type="scientific">Meridianimarinicoccus marinus</name>
    <dbReference type="NCBI Taxonomy" id="3231483"/>
    <lineage>
        <taxon>Bacteria</taxon>
        <taxon>Pseudomonadati</taxon>
        <taxon>Pseudomonadota</taxon>
        <taxon>Alphaproteobacteria</taxon>
        <taxon>Rhodobacterales</taxon>
        <taxon>Paracoccaceae</taxon>
        <taxon>Meridianimarinicoccus</taxon>
    </lineage>
</organism>
<dbReference type="GO" id="GO:0005524">
    <property type="term" value="F:ATP binding"/>
    <property type="evidence" value="ECO:0007669"/>
    <property type="project" value="UniProtKB-KW"/>
</dbReference>
<keyword evidence="5 7" id="KW-0067">ATP-binding</keyword>
<evidence type="ECO:0000256" key="4">
    <source>
        <dbReference type="ARBA" id="ARBA00022741"/>
    </source>
</evidence>
<evidence type="ECO:0000256" key="2">
    <source>
        <dbReference type="ARBA" id="ARBA00022448"/>
    </source>
</evidence>
<proteinExistence type="inferred from homology"/>
<accession>A0ABV3L933</accession>
<gene>
    <name evidence="7" type="ORF">AB0T83_14790</name>
</gene>
<evidence type="ECO:0000256" key="3">
    <source>
        <dbReference type="ARBA" id="ARBA00022458"/>
    </source>
</evidence>
<dbReference type="InterPro" id="IPR022467">
    <property type="entry name" value="ABC_transprt_ATP-bd_su_PQQ"/>
</dbReference>
<dbReference type="Gene3D" id="3.40.50.300">
    <property type="entry name" value="P-loop containing nucleotide triphosphate hydrolases"/>
    <property type="match status" value="1"/>
</dbReference>
<name>A0ABV3L933_9RHOB</name>
<evidence type="ECO:0000259" key="6">
    <source>
        <dbReference type="PROSITE" id="PS50893"/>
    </source>
</evidence>
<evidence type="ECO:0000256" key="5">
    <source>
        <dbReference type="ARBA" id="ARBA00022840"/>
    </source>
</evidence>
<dbReference type="InterPro" id="IPR003593">
    <property type="entry name" value="AAA+_ATPase"/>
</dbReference>
<dbReference type="PANTHER" id="PTHR42711">
    <property type="entry name" value="ABC TRANSPORTER ATP-BINDING PROTEIN"/>
    <property type="match status" value="1"/>
</dbReference>
<comment type="caution">
    <text evidence="7">The sequence shown here is derived from an EMBL/GenBank/DDBJ whole genome shotgun (WGS) entry which is preliminary data.</text>
</comment>